<dbReference type="AlphaFoldDB" id="A0A6M5YK02"/>
<protein>
    <submittedName>
        <fullName evidence="3">Uncharacterized protein</fullName>
    </submittedName>
</protein>
<dbReference type="KEGG" id="ftj:FTUN_1100"/>
<gene>
    <name evidence="3" type="ORF">FTUN_1100</name>
</gene>
<sequence length="54" mass="5523">MTPLLACVPVCMKFVAIGIIGAIVVVFGLSNPVPIDDSPKEEGPSRYGATGPPP</sequence>
<reference evidence="4" key="1">
    <citation type="submission" date="2020-05" db="EMBL/GenBank/DDBJ databases">
        <title>Frigoriglobus tundricola gen. nov., sp. nov., a psychrotolerant cellulolytic planctomycete of the family Gemmataceae with two divergent copies of 16S rRNA gene.</title>
        <authorList>
            <person name="Kulichevskaya I.S."/>
            <person name="Ivanova A.A."/>
            <person name="Naumoff D.G."/>
            <person name="Beletsky A.V."/>
            <person name="Rijpstra W.I.C."/>
            <person name="Sinninghe Damste J.S."/>
            <person name="Mardanov A.V."/>
            <person name="Ravin N.V."/>
            <person name="Dedysh S.N."/>
        </authorList>
    </citation>
    <scope>NUCLEOTIDE SEQUENCE [LARGE SCALE GENOMIC DNA]</scope>
    <source>
        <strain evidence="4">PL17</strain>
    </source>
</reference>
<organism evidence="3 4">
    <name type="scientific">Frigoriglobus tundricola</name>
    <dbReference type="NCBI Taxonomy" id="2774151"/>
    <lineage>
        <taxon>Bacteria</taxon>
        <taxon>Pseudomonadati</taxon>
        <taxon>Planctomycetota</taxon>
        <taxon>Planctomycetia</taxon>
        <taxon>Gemmatales</taxon>
        <taxon>Gemmataceae</taxon>
        <taxon>Frigoriglobus</taxon>
    </lineage>
</organism>
<evidence type="ECO:0000256" key="2">
    <source>
        <dbReference type="SAM" id="Phobius"/>
    </source>
</evidence>
<feature type="region of interest" description="Disordered" evidence="1">
    <location>
        <begin position="33"/>
        <end position="54"/>
    </location>
</feature>
<evidence type="ECO:0000256" key="1">
    <source>
        <dbReference type="SAM" id="MobiDB-lite"/>
    </source>
</evidence>
<feature type="transmembrane region" description="Helical" evidence="2">
    <location>
        <begin position="7"/>
        <end position="29"/>
    </location>
</feature>
<accession>A0A6M5YK02</accession>
<keyword evidence="2" id="KW-0812">Transmembrane</keyword>
<evidence type="ECO:0000313" key="3">
    <source>
        <dbReference type="EMBL" id="QJW93593.1"/>
    </source>
</evidence>
<dbReference type="EMBL" id="CP053452">
    <property type="protein sequence ID" value="QJW93593.1"/>
    <property type="molecule type" value="Genomic_DNA"/>
</dbReference>
<name>A0A6M5YK02_9BACT</name>
<dbReference type="Proteomes" id="UP000503447">
    <property type="component" value="Chromosome"/>
</dbReference>
<keyword evidence="4" id="KW-1185">Reference proteome</keyword>
<keyword evidence="2" id="KW-1133">Transmembrane helix</keyword>
<evidence type="ECO:0000313" key="4">
    <source>
        <dbReference type="Proteomes" id="UP000503447"/>
    </source>
</evidence>
<dbReference type="RefSeq" id="WP_171469758.1">
    <property type="nucleotide sequence ID" value="NZ_CP053452.2"/>
</dbReference>
<keyword evidence="2" id="KW-0472">Membrane</keyword>
<proteinExistence type="predicted"/>